<dbReference type="Proteomes" id="UP000001072">
    <property type="component" value="Unassembled WGS sequence"/>
</dbReference>
<accession>F4RK36</accession>
<organism evidence="2">
    <name type="scientific">Melampsora larici-populina (strain 98AG31 / pathotype 3-4-7)</name>
    <name type="common">Poplar leaf rust fungus</name>
    <dbReference type="NCBI Taxonomy" id="747676"/>
    <lineage>
        <taxon>Eukaryota</taxon>
        <taxon>Fungi</taxon>
        <taxon>Dikarya</taxon>
        <taxon>Basidiomycota</taxon>
        <taxon>Pucciniomycotina</taxon>
        <taxon>Pucciniomycetes</taxon>
        <taxon>Pucciniales</taxon>
        <taxon>Melampsoraceae</taxon>
        <taxon>Melampsora</taxon>
    </lineage>
</organism>
<protein>
    <submittedName>
        <fullName evidence="1">Uncharacterized protein</fullName>
    </submittedName>
</protein>
<dbReference type="InParanoid" id="F4RK36"/>
<reference evidence="2" key="1">
    <citation type="journal article" date="2011" name="Proc. Natl. Acad. Sci. U.S.A.">
        <title>Obligate biotrophy features unraveled by the genomic analysis of rust fungi.</title>
        <authorList>
            <person name="Duplessis S."/>
            <person name="Cuomo C.A."/>
            <person name="Lin Y.-C."/>
            <person name="Aerts A."/>
            <person name="Tisserant E."/>
            <person name="Veneault-Fourrey C."/>
            <person name="Joly D.L."/>
            <person name="Hacquard S."/>
            <person name="Amselem J."/>
            <person name="Cantarel B.L."/>
            <person name="Chiu R."/>
            <person name="Coutinho P.M."/>
            <person name="Feau N."/>
            <person name="Field M."/>
            <person name="Frey P."/>
            <person name="Gelhaye E."/>
            <person name="Goldberg J."/>
            <person name="Grabherr M.G."/>
            <person name="Kodira C.D."/>
            <person name="Kohler A."/>
            <person name="Kuees U."/>
            <person name="Lindquist E.A."/>
            <person name="Lucas S.M."/>
            <person name="Mago R."/>
            <person name="Mauceli E."/>
            <person name="Morin E."/>
            <person name="Murat C."/>
            <person name="Pangilinan J.L."/>
            <person name="Park R."/>
            <person name="Pearson M."/>
            <person name="Quesneville H."/>
            <person name="Rouhier N."/>
            <person name="Sakthikumar S."/>
            <person name="Salamov A.A."/>
            <person name="Schmutz J."/>
            <person name="Selles B."/>
            <person name="Shapiro H."/>
            <person name="Tanguay P."/>
            <person name="Tuskan G.A."/>
            <person name="Henrissat B."/>
            <person name="Van de Peer Y."/>
            <person name="Rouze P."/>
            <person name="Ellis J.G."/>
            <person name="Dodds P.N."/>
            <person name="Schein J.E."/>
            <person name="Zhong S."/>
            <person name="Hamelin R.C."/>
            <person name="Grigoriev I.V."/>
            <person name="Szabo L.J."/>
            <person name="Martin F."/>
        </authorList>
    </citation>
    <scope>NUCLEOTIDE SEQUENCE [LARGE SCALE GENOMIC DNA]</scope>
    <source>
        <strain evidence="2">98AG31 / pathotype 3-4-7</strain>
    </source>
</reference>
<sequence length="150" mass="17067">MITEMPNKTASMFKKNVRNCFLLYLMSMEHLVDGMVIKAHPSQVDIGETGTQSVALSSTMDPTHQEKITNGQYLVENFKAYQNNYMPTSVPQIFQDGPAPGLSCMIDGERNCGCGHHFRGTRIVCDALCWWFSYFRWDGFMKLLLQQLQG</sequence>
<evidence type="ECO:0000313" key="2">
    <source>
        <dbReference type="Proteomes" id="UP000001072"/>
    </source>
</evidence>
<dbReference type="GeneID" id="18922778"/>
<keyword evidence="2" id="KW-1185">Reference proteome</keyword>
<dbReference type="VEuPathDB" id="FungiDB:MELLADRAFT_106015"/>
<dbReference type="HOGENOM" id="CLU_1740948_0_0_1"/>
<dbReference type="AlphaFoldDB" id="F4RK36"/>
<proteinExistence type="predicted"/>
<dbReference type="OrthoDB" id="10566309at2759"/>
<dbReference type="EMBL" id="GL883105">
    <property type="protein sequence ID" value="EGG07253.1"/>
    <property type="molecule type" value="Genomic_DNA"/>
</dbReference>
<evidence type="ECO:0000313" key="1">
    <source>
        <dbReference type="EMBL" id="EGG07253.1"/>
    </source>
</evidence>
<name>F4RK36_MELLP</name>
<gene>
    <name evidence="1" type="ORF">MELLADRAFT_106015</name>
</gene>
<dbReference type="KEGG" id="mlr:MELLADRAFT_106015"/>
<dbReference type="RefSeq" id="XP_007409695.1">
    <property type="nucleotide sequence ID" value="XM_007409633.1"/>
</dbReference>